<dbReference type="AlphaFoldDB" id="A0A5J4Z849"/>
<organism evidence="1 2">
    <name type="scientific">Nyssa sinensis</name>
    <dbReference type="NCBI Taxonomy" id="561372"/>
    <lineage>
        <taxon>Eukaryota</taxon>
        <taxon>Viridiplantae</taxon>
        <taxon>Streptophyta</taxon>
        <taxon>Embryophyta</taxon>
        <taxon>Tracheophyta</taxon>
        <taxon>Spermatophyta</taxon>
        <taxon>Magnoliopsida</taxon>
        <taxon>eudicotyledons</taxon>
        <taxon>Gunneridae</taxon>
        <taxon>Pentapetalae</taxon>
        <taxon>asterids</taxon>
        <taxon>Cornales</taxon>
        <taxon>Nyssaceae</taxon>
        <taxon>Nyssa</taxon>
    </lineage>
</organism>
<dbReference type="Proteomes" id="UP000325577">
    <property type="component" value="Linkage Group LG9"/>
</dbReference>
<evidence type="ECO:0000313" key="1">
    <source>
        <dbReference type="EMBL" id="KAA8514765.1"/>
    </source>
</evidence>
<name>A0A5J4Z849_9ASTE</name>
<protein>
    <submittedName>
        <fullName evidence="1">Uncharacterized protein</fullName>
    </submittedName>
</protein>
<reference evidence="1 2" key="1">
    <citation type="submission" date="2019-09" db="EMBL/GenBank/DDBJ databases">
        <title>A chromosome-level genome assembly of the Chinese tupelo Nyssa sinensis.</title>
        <authorList>
            <person name="Yang X."/>
            <person name="Kang M."/>
            <person name="Yang Y."/>
            <person name="Xiong H."/>
            <person name="Wang M."/>
            <person name="Zhang Z."/>
            <person name="Wang Z."/>
            <person name="Wu H."/>
            <person name="Ma T."/>
            <person name="Liu J."/>
            <person name="Xi Z."/>
        </authorList>
    </citation>
    <scope>NUCLEOTIDE SEQUENCE [LARGE SCALE GENOMIC DNA]</scope>
    <source>
        <strain evidence="1">J267</strain>
        <tissue evidence="1">Leaf</tissue>
    </source>
</reference>
<gene>
    <name evidence="1" type="ORF">F0562_017944</name>
</gene>
<dbReference type="EMBL" id="CM018052">
    <property type="protein sequence ID" value="KAA8514765.1"/>
    <property type="molecule type" value="Genomic_DNA"/>
</dbReference>
<proteinExistence type="predicted"/>
<sequence length="101" mass="11446">MKGGVNRRFKEEAYHDAEMAEIKQSGAFAESLPLGSTVTSLLGLTGFLNLKPQKPSQPCSNIEDLDNQIVTERSRESRVFQNLFEQSGGPRRSDGYQWRRR</sequence>
<accession>A0A5J4Z849</accession>
<evidence type="ECO:0000313" key="2">
    <source>
        <dbReference type="Proteomes" id="UP000325577"/>
    </source>
</evidence>
<keyword evidence="2" id="KW-1185">Reference proteome</keyword>